<evidence type="ECO:0000313" key="3">
    <source>
        <dbReference type="Proteomes" id="UP000316806"/>
    </source>
</evidence>
<dbReference type="Proteomes" id="UP000316806">
    <property type="component" value="Chromosome"/>
</dbReference>
<sequence length="88" mass="9416">MLDQVLALTESLARARYDEAAAAGLLGRAAAELPRVSRAQGDWVTLHAHRGDLDDLLELAQGVAGEARRDDGGRGGGRGRRTRRRGRG</sequence>
<protein>
    <submittedName>
        <fullName evidence="2">Uncharacterized protein</fullName>
    </submittedName>
</protein>
<accession>A0A516RGZ5</accession>
<organism evidence="2 3">
    <name type="scientific">Streptomyces spectabilis</name>
    <dbReference type="NCBI Taxonomy" id="68270"/>
    <lineage>
        <taxon>Bacteria</taxon>
        <taxon>Bacillati</taxon>
        <taxon>Actinomycetota</taxon>
        <taxon>Actinomycetes</taxon>
        <taxon>Kitasatosporales</taxon>
        <taxon>Streptomycetaceae</taxon>
        <taxon>Streptomyces</taxon>
    </lineage>
</organism>
<evidence type="ECO:0000313" key="2">
    <source>
        <dbReference type="EMBL" id="QDQ14931.1"/>
    </source>
</evidence>
<feature type="region of interest" description="Disordered" evidence="1">
    <location>
        <begin position="64"/>
        <end position="88"/>
    </location>
</feature>
<name>A0A516RGZ5_STRST</name>
<gene>
    <name evidence="2" type="ORF">FH965_33910</name>
</gene>
<feature type="compositionally biased region" description="Basic residues" evidence="1">
    <location>
        <begin position="77"/>
        <end position="88"/>
    </location>
</feature>
<dbReference type="EMBL" id="CP040916">
    <property type="protein sequence ID" value="QDQ14931.1"/>
    <property type="molecule type" value="Genomic_DNA"/>
</dbReference>
<evidence type="ECO:0000256" key="1">
    <source>
        <dbReference type="SAM" id="MobiDB-lite"/>
    </source>
</evidence>
<proteinExistence type="predicted"/>
<reference evidence="2 3" key="1">
    <citation type="journal article" date="2019" name="J. Ind. Microbiol. Biotechnol.">
        <title>The complete genomic sequence of Streptomyces spectabilis NRRL-2792 and identification of secondary metabolite biosynthetic gene clusters.</title>
        <authorList>
            <person name="Sinha A."/>
            <person name="Phillips-Salemka S."/>
            <person name="Niraula T.A."/>
            <person name="Short K.A."/>
            <person name="Niraula N.P."/>
        </authorList>
    </citation>
    <scope>NUCLEOTIDE SEQUENCE [LARGE SCALE GENOMIC DNA]</scope>
    <source>
        <strain evidence="2 3">NRRL 2792</strain>
    </source>
</reference>
<dbReference type="AlphaFoldDB" id="A0A516RGZ5"/>